<feature type="transmembrane region" description="Helical" evidence="8">
    <location>
        <begin position="68"/>
        <end position="90"/>
    </location>
</feature>
<dbReference type="CDD" id="cd06261">
    <property type="entry name" value="TM_PBP2"/>
    <property type="match status" value="1"/>
</dbReference>
<keyword evidence="4" id="KW-0997">Cell inner membrane</keyword>
<reference evidence="10 11" key="1">
    <citation type="submission" date="2016-05" db="EMBL/GenBank/DDBJ databases">
        <title>Complete genome sequence of Rathayibacter tritici NCPPB 1953.</title>
        <authorList>
            <person name="Park J."/>
            <person name="Lee H.-H."/>
            <person name="Lee S.-W."/>
            <person name="Seo Y.-S."/>
        </authorList>
    </citation>
    <scope>NUCLEOTIDE SEQUENCE [LARGE SCALE GENOMIC DNA]</scope>
    <source>
        <strain evidence="10 11">NCPPB 1953</strain>
    </source>
</reference>
<gene>
    <name evidence="10" type="ORF">A6122_1840</name>
</gene>
<evidence type="ECO:0000313" key="11">
    <source>
        <dbReference type="Proteomes" id="UP000077071"/>
    </source>
</evidence>
<dbReference type="KEGG" id="rtn:A6122_1840"/>
<dbReference type="PATRIC" id="fig|33888.3.peg.2040"/>
<evidence type="ECO:0000256" key="1">
    <source>
        <dbReference type="ARBA" id="ARBA00004429"/>
    </source>
</evidence>
<dbReference type="EMBL" id="CP015515">
    <property type="protein sequence ID" value="AND16969.1"/>
    <property type="molecule type" value="Genomic_DNA"/>
</dbReference>
<comment type="similarity">
    <text evidence="8">Belongs to the binding-protein-dependent transport system permease family.</text>
</comment>
<dbReference type="PANTHER" id="PTHR43357">
    <property type="entry name" value="INNER MEMBRANE ABC TRANSPORTER PERMEASE PROTEIN YDCV"/>
    <property type="match status" value="1"/>
</dbReference>
<evidence type="ECO:0000256" key="2">
    <source>
        <dbReference type="ARBA" id="ARBA00022448"/>
    </source>
</evidence>
<keyword evidence="3" id="KW-1003">Cell membrane</keyword>
<keyword evidence="11" id="KW-1185">Reference proteome</keyword>
<evidence type="ECO:0000259" key="9">
    <source>
        <dbReference type="PROSITE" id="PS50928"/>
    </source>
</evidence>
<dbReference type="Pfam" id="PF00528">
    <property type="entry name" value="BPD_transp_1"/>
    <property type="match status" value="1"/>
</dbReference>
<dbReference type="PANTHER" id="PTHR43357:SF4">
    <property type="entry name" value="INNER MEMBRANE ABC TRANSPORTER PERMEASE PROTEIN YDCV"/>
    <property type="match status" value="1"/>
</dbReference>
<protein>
    <submittedName>
        <fullName evidence="10">ABC transporter permease</fullName>
    </submittedName>
</protein>
<keyword evidence="6 8" id="KW-1133">Transmembrane helix</keyword>
<keyword evidence="7 8" id="KW-0472">Membrane</keyword>
<dbReference type="RefSeq" id="WP_068254275.1">
    <property type="nucleotide sequence ID" value="NZ_CP015515.1"/>
</dbReference>
<feature type="transmembrane region" description="Helical" evidence="8">
    <location>
        <begin position="192"/>
        <end position="210"/>
    </location>
</feature>
<feature type="transmembrane region" description="Helical" evidence="8">
    <location>
        <begin position="132"/>
        <end position="150"/>
    </location>
</feature>
<name>A0A160KTV2_9MICO</name>
<evidence type="ECO:0000256" key="4">
    <source>
        <dbReference type="ARBA" id="ARBA00022519"/>
    </source>
</evidence>
<dbReference type="SUPFAM" id="SSF161098">
    <property type="entry name" value="MetI-like"/>
    <property type="match status" value="1"/>
</dbReference>
<evidence type="ECO:0000256" key="6">
    <source>
        <dbReference type="ARBA" id="ARBA00022989"/>
    </source>
</evidence>
<organism evidence="10 11">
    <name type="scientific">Rathayibacter tritici</name>
    <dbReference type="NCBI Taxonomy" id="33888"/>
    <lineage>
        <taxon>Bacteria</taxon>
        <taxon>Bacillati</taxon>
        <taxon>Actinomycetota</taxon>
        <taxon>Actinomycetes</taxon>
        <taxon>Micrococcales</taxon>
        <taxon>Microbacteriaceae</taxon>
        <taxon>Rathayibacter</taxon>
    </lineage>
</organism>
<proteinExistence type="inferred from homology"/>
<evidence type="ECO:0000313" key="10">
    <source>
        <dbReference type="EMBL" id="AND16969.1"/>
    </source>
</evidence>
<dbReference type="InterPro" id="IPR035906">
    <property type="entry name" value="MetI-like_sf"/>
</dbReference>
<dbReference type="Proteomes" id="UP000077071">
    <property type="component" value="Chromosome"/>
</dbReference>
<dbReference type="STRING" id="33888.A6122_1840"/>
<evidence type="ECO:0000256" key="8">
    <source>
        <dbReference type="RuleBase" id="RU363032"/>
    </source>
</evidence>
<dbReference type="GO" id="GO:0005886">
    <property type="term" value="C:plasma membrane"/>
    <property type="evidence" value="ECO:0007669"/>
    <property type="project" value="UniProtKB-SubCell"/>
</dbReference>
<keyword evidence="5 8" id="KW-0812">Transmembrane</keyword>
<evidence type="ECO:0000256" key="7">
    <source>
        <dbReference type="ARBA" id="ARBA00023136"/>
    </source>
</evidence>
<accession>A0A160KTV2</accession>
<sequence length="271" mass="28314">MAAVRPSRLLARTVLVVTGLVFAVPLVAMAEFTLRGPGGYDLSHWTAILDPGHERAYRSLFQGIGNSLILAVVTAVIVLVLLVPTMLLVEIRLPRLRRALELVCLLPLTVPAIVLVVGLAPVYSVVTRLAGSAPWTLALAYGVLVLPYAYRAVAADLAGLDAVTLSEAARSLGAGPLAVLGRVLLPNLRRGLVAAALITVAVVLGEYTIASLLSRTTLQTALVQVSKSDAYVAVIFSLLSLLFAFALLLGIGRLARIGLPVGAARSSKGSS</sequence>
<comment type="subcellular location">
    <subcellularLocation>
        <location evidence="1">Cell inner membrane</location>
        <topology evidence="1">Multi-pass membrane protein</topology>
    </subcellularLocation>
    <subcellularLocation>
        <location evidence="8">Cell membrane</location>
        <topology evidence="8">Multi-pass membrane protein</topology>
    </subcellularLocation>
</comment>
<feature type="transmembrane region" description="Helical" evidence="8">
    <location>
        <begin position="102"/>
        <end position="126"/>
    </location>
</feature>
<keyword evidence="2 8" id="KW-0813">Transport</keyword>
<feature type="transmembrane region" description="Helical" evidence="8">
    <location>
        <begin position="230"/>
        <end position="251"/>
    </location>
</feature>
<dbReference type="AlphaFoldDB" id="A0A160KTV2"/>
<dbReference type="PROSITE" id="PS50928">
    <property type="entry name" value="ABC_TM1"/>
    <property type="match status" value="1"/>
</dbReference>
<feature type="domain" description="ABC transmembrane type-1" evidence="9">
    <location>
        <begin position="64"/>
        <end position="249"/>
    </location>
</feature>
<evidence type="ECO:0000256" key="3">
    <source>
        <dbReference type="ARBA" id="ARBA00022475"/>
    </source>
</evidence>
<dbReference type="Gene3D" id="1.10.3720.10">
    <property type="entry name" value="MetI-like"/>
    <property type="match status" value="1"/>
</dbReference>
<dbReference type="InterPro" id="IPR000515">
    <property type="entry name" value="MetI-like"/>
</dbReference>
<dbReference type="GO" id="GO:0055085">
    <property type="term" value="P:transmembrane transport"/>
    <property type="evidence" value="ECO:0007669"/>
    <property type="project" value="InterPro"/>
</dbReference>
<evidence type="ECO:0000256" key="5">
    <source>
        <dbReference type="ARBA" id="ARBA00022692"/>
    </source>
</evidence>